<name>A0A095XXJ6_9CORY</name>
<dbReference type="InterPro" id="IPR029149">
    <property type="entry name" value="Creatin/AminoP/Spt16_N"/>
</dbReference>
<sequence length="366" mass="38119">MTATIDYADRRARLAEQLEHVGCDAIVVDHPPHVRWLTGFTGSNGAVLVHADGSAMVSTDGRYTTQIGIEAPDLELHLSRNCAVELAGLAGAAGVTRLGFEAAHVSVASMHRIAAALDPATGTELTETVDLVEKLRAVKDDAELEALRDVADIAVRAFEGLVDSGIIAAGTTERAIAADLEHRMRVGGADGIAFETIVASGPNSAKPHAGAEDRELCDGDLLTIDFGAAKNGYHSDMTRTLVVGGSEAAEDFAMEIYSTVLRAQLAGVAAARPGTPLADVDRACREVIAAAGHGEYFVHSTGHGIGLDVHEAPFASTRSKETLAAGMTLTIEPGIYVPGYGGVRIEDTVIVTDGGPEIITPLPKTV</sequence>
<dbReference type="Gene3D" id="3.90.230.10">
    <property type="entry name" value="Creatinase/methionine aminopeptidase superfamily"/>
    <property type="match status" value="1"/>
</dbReference>
<dbReference type="SUPFAM" id="SSF53092">
    <property type="entry name" value="Creatinase/prolidase N-terminal domain"/>
    <property type="match status" value="1"/>
</dbReference>
<evidence type="ECO:0000259" key="3">
    <source>
        <dbReference type="Pfam" id="PF00557"/>
    </source>
</evidence>
<dbReference type="InterPro" id="IPR000587">
    <property type="entry name" value="Creatinase_N"/>
</dbReference>
<dbReference type="Gene3D" id="3.40.350.10">
    <property type="entry name" value="Creatinase/prolidase N-terminal domain"/>
    <property type="match status" value="1"/>
</dbReference>
<dbReference type="GO" id="GO:0004177">
    <property type="term" value="F:aminopeptidase activity"/>
    <property type="evidence" value="ECO:0007669"/>
    <property type="project" value="UniProtKB-ARBA"/>
</dbReference>
<dbReference type="Pfam" id="PF01321">
    <property type="entry name" value="Creatinase_N"/>
    <property type="match status" value="1"/>
</dbReference>
<dbReference type="InterPro" id="IPR000994">
    <property type="entry name" value="Pept_M24"/>
</dbReference>
<dbReference type="eggNOG" id="COG0006">
    <property type="taxonomic scope" value="Bacteria"/>
</dbReference>
<evidence type="ECO:0000259" key="4">
    <source>
        <dbReference type="Pfam" id="PF01321"/>
    </source>
</evidence>
<feature type="domain" description="Peptidase M24" evidence="3">
    <location>
        <begin position="145"/>
        <end position="353"/>
    </location>
</feature>
<gene>
    <name evidence="5" type="ORF">HMPREF1650_13010</name>
</gene>
<protein>
    <submittedName>
        <fullName evidence="5">X-Pro dipeptidase</fullName>
    </submittedName>
</protein>
<evidence type="ECO:0000313" key="6">
    <source>
        <dbReference type="Proteomes" id="UP000029548"/>
    </source>
</evidence>
<dbReference type="SUPFAM" id="SSF55920">
    <property type="entry name" value="Creatinase/aminopeptidase"/>
    <property type="match status" value="1"/>
</dbReference>
<feature type="domain" description="Creatinase N-terminal" evidence="4">
    <location>
        <begin position="10"/>
        <end position="138"/>
    </location>
</feature>
<dbReference type="Proteomes" id="UP000029548">
    <property type="component" value="Unassembled WGS sequence"/>
</dbReference>
<dbReference type="InterPro" id="IPR036005">
    <property type="entry name" value="Creatinase/aminopeptidase-like"/>
</dbReference>
<dbReference type="EMBL" id="JRNE01000088">
    <property type="protein sequence ID" value="KGF14870.1"/>
    <property type="molecule type" value="Genomic_DNA"/>
</dbReference>
<dbReference type="PANTHER" id="PTHR46112">
    <property type="entry name" value="AMINOPEPTIDASE"/>
    <property type="match status" value="1"/>
</dbReference>
<dbReference type="InterPro" id="IPR050659">
    <property type="entry name" value="Peptidase_M24B"/>
</dbReference>
<keyword evidence="1" id="KW-0479">Metal-binding</keyword>
<dbReference type="Pfam" id="PF00557">
    <property type="entry name" value="Peptidase_M24"/>
    <property type="match status" value="1"/>
</dbReference>
<dbReference type="GO" id="GO:0008235">
    <property type="term" value="F:metalloexopeptidase activity"/>
    <property type="evidence" value="ECO:0007669"/>
    <property type="project" value="UniProtKB-ARBA"/>
</dbReference>
<comment type="caution">
    <text evidence="5">The sequence shown here is derived from an EMBL/GenBank/DDBJ whole genome shotgun (WGS) entry which is preliminary data.</text>
</comment>
<dbReference type="CDD" id="cd01092">
    <property type="entry name" value="APP-like"/>
    <property type="match status" value="1"/>
</dbReference>
<reference evidence="5 6" key="1">
    <citation type="submission" date="2014-07" db="EMBL/GenBank/DDBJ databases">
        <authorList>
            <person name="McCorrison J."/>
            <person name="Sanka R."/>
            <person name="Torralba M."/>
            <person name="Gillis M."/>
            <person name="Haft D.H."/>
            <person name="Methe B."/>
            <person name="Sutton G."/>
            <person name="Nelson K.E."/>
        </authorList>
    </citation>
    <scope>NUCLEOTIDE SEQUENCE [LARGE SCALE GENOMIC DNA]</scope>
    <source>
        <strain evidence="5 6">DNF00450</strain>
    </source>
</reference>
<proteinExistence type="predicted"/>
<dbReference type="InterPro" id="IPR001131">
    <property type="entry name" value="Peptidase_M24B_aminopep-P_CS"/>
</dbReference>
<evidence type="ECO:0000313" key="5">
    <source>
        <dbReference type="EMBL" id="KGF14870.1"/>
    </source>
</evidence>
<evidence type="ECO:0000256" key="1">
    <source>
        <dbReference type="ARBA" id="ARBA00022723"/>
    </source>
</evidence>
<dbReference type="RefSeq" id="WP_035123984.1">
    <property type="nucleotide sequence ID" value="NZ_JRNE01000088.1"/>
</dbReference>
<dbReference type="PANTHER" id="PTHR46112:SF3">
    <property type="entry name" value="AMINOPEPTIDASE YPDF"/>
    <property type="match status" value="1"/>
</dbReference>
<dbReference type="AlphaFoldDB" id="A0A095XXJ6"/>
<evidence type="ECO:0000256" key="2">
    <source>
        <dbReference type="ARBA" id="ARBA00022801"/>
    </source>
</evidence>
<accession>A0A095XXJ6</accession>
<dbReference type="InterPro" id="IPR001714">
    <property type="entry name" value="Pept_M24_MAP"/>
</dbReference>
<dbReference type="GO" id="GO:0046872">
    <property type="term" value="F:metal ion binding"/>
    <property type="evidence" value="ECO:0007669"/>
    <property type="project" value="UniProtKB-KW"/>
</dbReference>
<organism evidence="5 6">
    <name type="scientific">Corynebacterium freneyi DNF00450</name>
    <dbReference type="NCBI Taxonomy" id="1287475"/>
    <lineage>
        <taxon>Bacteria</taxon>
        <taxon>Bacillati</taxon>
        <taxon>Actinomycetota</taxon>
        <taxon>Actinomycetes</taxon>
        <taxon>Mycobacteriales</taxon>
        <taxon>Corynebacteriaceae</taxon>
        <taxon>Corynebacterium</taxon>
    </lineage>
</organism>
<keyword evidence="2" id="KW-0378">Hydrolase</keyword>
<dbReference type="PROSITE" id="PS00491">
    <property type="entry name" value="PROLINE_PEPTIDASE"/>
    <property type="match status" value="1"/>
</dbReference>
<dbReference type="PRINTS" id="PR00599">
    <property type="entry name" value="MAPEPTIDASE"/>
</dbReference>